<keyword evidence="4" id="KW-1185">Reference proteome</keyword>
<dbReference type="EMBL" id="BJZU01000105">
    <property type="protein sequence ID" value="GEP06500.1"/>
    <property type="molecule type" value="Genomic_DNA"/>
</dbReference>
<comment type="caution">
    <text evidence="1">The sequence shown here is derived from an EMBL/GenBank/DDBJ whole genome shotgun (WGS) entry which is preliminary data.</text>
</comment>
<reference evidence="4" key="2">
    <citation type="journal article" date="2019" name="Int. J. Syst. Evol. Microbiol.">
        <title>The Global Catalogue of Microorganisms (GCM) 10K type strain sequencing project: providing services to taxonomists for standard genome sequencing and annotation.</title>
        <authorList>
            <consortium name="The Broad Institute Genomics Platform"/>
            <consortium name="The Broad Institute Genome Sequencing Center for Infectious Disease"/>
            <person name="Wu L."/>
            <person name="Ma J."/>
        </authorList>
    </citation>
    <scope>NUCLEOTIDE SEQUENCE [LARGE SCALE GENOMIC DNA]</scope>
    <source>
        <strain evidence="4">NBRC 107715</strain>
    </source>
</reference>
<reference evidence="2" key="4">
    <citation type="submission" date="2023-01" db="EMBL/GenBank/DDBJ databases">
        <title>Draft genome sequence of Methylobacterium oxalidis strain NBRC 107715.</title>
        <authorList>
            <person name="Sun Q."/>
            <person name="Mori K."/>
        </authorList>
    </citation>
    <scope>NUCLEOTIDE SEQUENCE</scope>
    <source>
        <strain evidence="2">NBRC 107715</strain>
    </source>
</reference>
<gene>
    <name evidence="2" type="ORF">GCM10007888_23030</name>
    <name evidence="1" type="ORF">MOX02_45380</name>
</gene>
<sequence length="84" mass="8848">MAENLTTGDMFKAKAITDEDVSAVVDAYMADPTTSLFVFGDGYGLAPGVLSHARASQTVLNANATDQLRRAAVSTAILLARSER</sequence>
<dbReference type="AlphaFoldDB" id="A0A512J951"/>
<accession>A0A512J951</accession>
<evidence type="ECO:0000313" key="2">
    <source>
        <dbReference type="EMBL" id="GLS63922.1"/>
    </source>
</evidence>
<proteinExistence type="predicted"/>
<dbReference type="Proteomes" id="UP001156856">
    <property type="component" value="Unassembled WGS sequence"/>
</dbReference>
<protein>
    <submittedName>
        <fullName evidence="1">Uncharacterized protein</fullName>
    </submittedName>
</protein>
<reference evidence="2" key="1">
    <citation type="journal article" date="2014" name="Int. J. Syst. Evol. Microbiol.">
        <title>Complete genome of a new Firmicutes species belonging to the dominant human colonic microbiota ('Ruminococcus bicirculans') reveals two chromosomes and a selective capacity to utilize plant glucans.</title>
        <authorList>
            <consortium name="NISC Comparative Sequencing Program"/>
            <person name="Wegmann U."/>
            <person name="Louis P."/>
            <person name="Goesmann A."/>
            <person name="Henrissat B."/>
            <person name="Duncan S.H."/>
            <person name="Flint H.J."/>
        </authorList>
    </citation>
    <scope>NUCLEOTIDE SEQUENCE</scope>
    <source>
        <strain evidence="2">NBRC 107715</strain>
    </source>
</reference>
<dbReference type="EMBL" id="BSPK01000031">
    <property type="protein sequence ID" value="GLS63922.1"/>
    <property type="molecule type" value="Genomic_DNA"/>
</dbReference>
<dbReference type="Proteomes" id="UP000321960">
    <property type="component" value="Unassembled WGS sequence"/>
</dbReference>
<evidence type="ECO:0000313" key="3">
    <source>
        <dbReference type="Proteomes" id="UP000321960"/>
    </source>
</evidence>
<evidence type="ECO:0000313" key="4">
    <source>
        <dbReference type="Proteomes" id="UP001156856"/>
    </source>
</evidence>
<organism evidence="1 3">
    <name type="scientific">Methylobacterium oxalidis</name>
    <dbReference type="NCBI Taxonomy" id="944322"/>
    <lineage>
        <taxon>Bacteria</taxon>
        <taxon>Pseudomonadati</taxon>
        <taxon>Pseudomonadota</taxon>
        <taxon>Alphaproteobacteria</taxon>
        <taxon>Hyphomicrobiales</taxon>
        <taxon>Methylobacteriaceae</taxon>
        <taxon>Methylobacterium</taxon>
    </lineage>
</organism>
<reference evidence="1 3" key="3">
    <citation type="submission" date="2019-07" db="EMBL/GenBank/DDBJ databases">
        <title>Whole genome shotgun sequence of Methylobacterium oxalidis NBRC 107715.</title>
        <authorList>
            <person name="Hosoyama A."/>
            <person name="Uohara A."/>
            <person name="Ohji S."/>
            <person name="Ichikawa N."/>
        </authorList>
    </citation>
    <scope>NUCLEOTIDE SEQUENCE [LARGE SCALE GENOMIC DNA]</scope>
    <source>
        <strain evidence="1 3">NBRC 107715</strain>
    </source>
</reference>
<dbReference type="OrthoDB" id="8002062at2"/>
<evidence type="ECO:0000313" key="1">
    <source>
        <dbReference type="EMBL" id="GEP06500.1"/>
    </source>
</evidence>
<name>A0A512J951_9HYPH</name>